<proteinExistence type="predicted"/>
<dbReference type="Proteomes" id="UP000079169">
    <property type="component" value="Unplaced"/>
</dbReference>
<gene>
    <name evidence="2" type="primary">LOC103518582</name>
</gene>
<evidence type="ECO:0000313" key="2">
    <source>
        <dbReference type="RefSeq" id="XP_008481879.1"/>
    </source>
</evidence>
<keyword evidence="1" id="KW-1185">Reference proteome</keyword>
<evidence type="ECO:0000313" key="1">
    <source>
        <dbReference type="Proteomes" id="UP000079169"/>
    </source>
</evidence>
<feature type="non-terminal residue" evidence="2">
    <location>
        <position position="137"/>
    </location>
</feature>
<accession>A0A1S3DHA3</accession>
<dbReference type="KEGG" id="dci:103518582"/>
<dbReference type="AlphaFoldDB" id="A0A1S3DHA3"/>
<sequence length="137" mass="14784">MIKRNIGQGFMQADVKTAKDIPLALFMELKSQYESEMGKTGELGHKNGGGMSYGAVGRDSYAAVSGNNKNCEGGIPGRQGCGMGCKCRAYSNILSSKHHKKSGGRSTSAAMLNSGDKVEKWMNSKHEEIIVKIRTHD</sequence>
<organism evidence="1 2">
    <name type="scientific">Diaphorina citri</name>
    <name type="common">Asian citrus psyllid</name>
    <dbReference type="NCBI Taxonomy" id="121845"/>
    <lineage>
        <taxon>Eukaryota</taxon>
        <taxon>Metazoa</taxon>
        <taxon>Ecdysozoa</taxon>
        <taxon>Arthropoda</taxon>
        <taxon>Hexapoda</taxon>
        <taxon>Insecta</taxon>
        <taxon>Pterygota</taxon>
        <taxon>Neoptera</taxon>
        <taxon>Paraneoptera</taxon>
        <taxon>Hemiptera</taxon>
        <taxon>Sternorrhyncha</taxon>
        <taxon>Psylloidea</taxon>
        <taxon>Psyllidae</taxon>
        <taxon>Diaphorininae</taxon>
        <taxon>Diaphorina</taxon>
    </lineage>
</organism>
<name>A0A1S3DHA3_DIACI</name>
<dbReference type="GeneID" id="103518582"/>
<dbReference type="PaxDb" id="121845-A0A1S3DHA3"/>
<dbReference type="RefSeq" id="XP_008481879.1">
    <property type="nucleotide sequence ID" value="XM_008483657.2"/>
</dbReference>
<protein>
    <submittedName>
        <fullName evidence="2">Uncharacterized protein LOC103518582</fullName>
    </submittedName>
</protein>
<reference evidence="2" key="1">
    <citation type="submission" date="2025-08" db="UniProtKB">
        <authorList>
            <consortium name="RefSeq"/>
        </authorList>
    </citation>
    <scope>IDENTIFICATION</scope>
</reference>